<dbReference type="RefSeq" id="XP_033605476.1">
    <property type="nucleotide sequence ID" value="XM_033745119.1"/>
</dbReference>
<organism evidence="3 4">
    <name type="scientific">Pseudovirgaria hyperparasitica</name>
    <dbReference type="NCBI Taxonomy" id="470096"/>
    <lineage>
        <taxon>Eukaryota</taxon>
        <taxon>Fungi</taxon>
        <taxon>Dikarya</taxon>
        <taxon>Ascomycota</taxon>
        <taxon>Pezizomycotina</taxon>
        <taxon>Dothideomycetes</taxon>
        <taxon>Dothideomycetes incertae sedis</taxon>
        <taxon>Acrospermales</taxon>
        <taxon>Acrospermaceae</taxon>
        <taxon>Pseudovirgaria</taxon>
    </lineage>
</organism>
<protein>
    <recommendedName>
        <fullName evidence="5">CoA-transferase family III</fullName>
    </recommendedName>
</protein>
<evidence type="ECO:0000313" key="3">
    <source>
        <dbReference type="EMBL" id="KAF2763025.1"/>
    </source>
</evidence>
<evidence type="ECO:0000313" key="4">
    <source>
        <dbReference type="Proteomes" id="UP000799437"/>
    </source>
</evidence>
<dbReference type="GeneID" id="54486173"/>
<feature type="compositionally biased region" description="Polar residues" evidence="2">
    <location>
        <begin position="587"/>
        <end position="598"/>
    </location>
</feature>
<proteinExistence type="inferred from homology"/>
<name>A0A6A6WLE1_9PEZI</name>
<dbReference type="SUPFAM" id="SSF89796">
    <property type="entry name" value="CoA-transferase family III (CaiB/BaiF)"/>
    <property type="match status" value="2"/>
</dbReference>
<feature type="compositionally biased region" description="Basic and acidic residues" evidence="2">
    <location>
        <begin position="601"/>
        <end position="618"/>
    </location>
</feature>
<dbReference type="PANTHER" id="PTHR48228:SF4">
    <property type="entry name" value="BLR3030 PROTEIN"/>
    <property type="match status" value="1"/>
</dbReference>
<feature type="compositionally biased region" description="Polar residues" evidence="2">
    <location>
        <begin position="672"/>
        <end position="682"/>
    </location>
</feature>
<dbReference type="InterPro" id="IPR050509">
    <property type="entry name" value="CoA-transferase_III"/>
</dbReference>
<evidence type="ECO:0000256" key="2">
    <source>
        <dbReference type="SAM" id="MobiDB-lite"/>
    </source>
</evidence>
<dbReference type="GO" id="GO:0003824">
    <property type="term" value="F:catalytic activity"/>
    <property type="evidence" value="ECO:0007669"/>
    <property type="project" value="InterPro"/>
</dbReference>
<feature type="compositionally biased region" description="Polar residues" evidence="2">
    <location>
        <begin position="639"/>
        <end position="653"/>
    </location>
</feature>
<sequence>MSDTVLIDRSTYTPAQTIETIWEHLNLPLDALTSLSLTGSGLGLPSSFKIGHLAQSTIALSALAASLVRATRDKTAVANVTVNLRHACAEYKSVRLYTIDDKPPESGWGPLGGLHPSRNGYVRIHDSFPNHRQAALDILGLAATASRNDVSNATKDWDAVDLETAAHHGKAVIAALRTYAQWDVLPQAKAVSDFPVFLRRISDTEAELCPGLVRDDLSCLRGLRVLDLSRVIAAPLAGRVLAAHGADVLWVTSPNLPDQPALDRDLARGKRTIQLDIKNSEDDRSTLRDLVSSCDVFLQGYRPQSLSSYGFSPAELLAMNPRIVIANMSAYGTDGPWADKRGFDSLVQTCSGMNVSEAQHAGHGEPARLTSSQPLDYGGGYLLATGIMAALYHQSHTGGAYQVDVSLAGVMKYLRSLGQLPGDSGFQCEDILNTKQVMDLLETRNSLFGELRALKHPADIQGARIGFDIMPKPLGSDSPVWLQRRSYEEVTIVAAVGYLKFADWTEPLTQDSLHRRVSGLLRVVPGTPPVGPRQLRFMFPHPSDRQPADVTSDVIKGAIKSLIDSGAVKLIVPAVPVYTIPQRDPTSHSSLSKATSGQGKEPVENVKSDFGDEAEVRTIEGSSTSTAVRPSAWLRFETQQGKPYNFNGSTTGRNLPADTRIPNERKKATKNGLASSSTSLQNHAAAEKRSTRERANELLGISPSQAERIRTAGMDMILTVTGDILRFRYTGADFDFVTVHDVAIGYNILMLRNETEQDFNTLDDRLRLVYDAPGFEIYIRETESRGYNILIGRSGCEMRL</sequence>
<comment type="similarity">
    <text evidence="1">Belongs to the CoA-transferase III family.</text>
</comment>
<feature type="region of interest" description="Disordered" evidence="2">
    <location>
        <begin position="581"/>
        <end position="624"/>
    </location>
</feature>
<dbReference type="EMBL" id="ML996565">
    <property type="protein sequence ID" value="KAF2763025.1"/>
    <property type="molecule type" value="Genomic_DNA"/>
</dbReference>
<dbReference type="Proteomes" id="UP000799437">
    <property type="component" value="Unassembled WGS sequence"/>
</dbReference>
<accession>A0A6A6WLE1</accession>
<dbReference type="Pfam" id="PF02515">
    <property type="entry name" value="CoA_transf_3"/>
    <property type="match status" value="1"/>
</dbReference>
<evidence type="ECO:0000256" key="1">
    <source>
        <dbReference type="ARBA" id="ARBA00008383"/>
    </source>
</evidence>
<evidence type="ECO:0008006" key="5">
    <source>
        <dbReference type="Google" id="ProtNLM"/>
    </source>
</evidence>
<dbReference type="Gene3D" id="3.40.50.10540">
    <property type="entry name" value="Crotonobetainyl-coa:carnitine coa-transferase, domain 1"/>
    <property type="match status" value="1"/>
</dbReference>
<reference evidence="3" key="1">
    <citation type="journal article" date="2020" name="Stud. Mycol.">
        <title>101 Dothideomycetes genomes: a test case for predicting lifestyles and emergence of pathogens.</title>
        <authorList>
            <person name="Haridas S."/>
            <person name="Albert R."/>
            <person name="Binder M."/>
            <person name="Bloem J."/>
            <person name="Labutti K."/>
            <person name="Salamov A."/>
            <person name="Andreopoulos B."/>
            <person name="Baker S."/>
            <person name="Barry K."/>
            <person name="Bills G."/>
            <person name="Bluhm B."/>
            <person name="Cannon C."/>
            <person name="Castanera R."/>
            <person name="Culley D."/>
            <person name="Daum C."/>
            <person name="Ezra D."/>
            <person name="Gonzalez J."/>
            <person name="Henrissat B."/>
            <person name="Kuo A."/>
            <person name="Liang C."/>
            <person name="Lipzen A."/>
            <person name="Lutzoni F."/>
            <person name="Magnuson J."/>
            <person name="Mondo S."/>
            <person name="Nolan M."/>
            <person name="Ohm R."/>
            <person name="Pangilinan J."/>
            <person name="Park H.-J."/>
            <person name="Ramirez L."/>
            <person name="Alfaro M."/>
            <person name="Sun H."/>
            <person name="Tritt A."/>
            <person name="Yoshinaga Y."/>
            <person name="Zwiers L.-H."/>
            <person name="Turgeon B."/>
            <person name="Goodwin S."/>
            <person name="Spatafora J."/>
            <person name="Crous P."/>
            <person name="Grigoriev I."/>
        </authorList>
    </citation>
    <scope>NUCLEOTIDE SEQUENCE</scope>
    <source>
        <strain evidence="3">CBS 121739</strain>
    </source>
</reference>
<dbReference type="InterPro" id="IPR023606">
    <property type="entry name" value="CoA-Trfase_III_dom_1_sf"/>
</dbReference>
<dbReference type="AlphaFoldDB" id="A0A6A6WLE1"/>
<feature type="region of interest" description="Disordered" evidence="2">
    <location>
        <begin position="639"/>
        <end position="698"/>
    </location>
</feature>
<dbReference type="InterPro" id="IPR003673">
    <property type="entry name" value="CoA-Trfase_fam_III"/>
</dbReference>
<gene>
    <name evidence="3" type="ORF">EJ05DRAFT_481876</name>
</gene>
<dbReference type="OrthoDB" id="5863171at2759"/>
<feature type="compositionally biased region" description="Basic and acidic residues" evidence="2">
    <location>
        <begin position="685"/>
        <end position="696"/>
    </location>
</feature>
<dbReference type="PANTHER" id="PTHR48228">
    <property type="entry name" value="SUCCINYL-COA--D-CITRAMALATE COA-TRANSFERASE"/>
    <property type="match status" value="1"/>
</dbReference>
<keyword evidence="4" id="KW-1185">Reference proteome</keyword>